<evidence type="ECO:0000313" key="5">
    <source>
        <dbReference type="EMBL" id="SHJ95026.1"/>
    </source>
</evidence>
<dbReference type="InterPro" id="IPR037099">
    <property type="entry name" value="Fum_R/Succ_DH_flav-like_C_sf"/>
</dbReference>
<feature type="domain" description="Fumarate reductase/succinate dehydrogenase flavoprotein-like C-terminal" evidence="4">
    <location>
        <begin position="434"/>
        <end position="546"/>
    </location>
</feature>
<dbReference type="GO" id="GO:0000104">
    <property type="term" value="F:succinate dehydrogenase activity"/>
    <property type="evidence" value="ECO:0007669"/>
    <property type="project" value="TreeGrafter"/>
</dbReference>
<dbReference type="GO" id="GO:0050660">
    <property type="term" value="F:flavin adenine dinucleotide binding"/>
    <property type="evidence" value="ECO:0007669"/>
    <property type="project" value="TreeGrafter"/>
</dbReference>
<sequence length="548" mass="60900">MSYQTVEADFLVIGGGTAGTMAAIRAKELNPEAKVVIFEKGNIKRSGSIAMGMDAMNIVAVPGANTPEEYVETNKKACHGILDAKPSYALADRSYAMVKRLESWGVYFPKDEDGDYERLQVHPNGRFCLTMPEQNLKVILAQKVEEHGVTVFNRTMATRLLTQDDRVAGAVGLNIRTGELIVCKAKAVLLSNGGASRFGIPNTGALHGTYDYPGNAGDGYALAFRAGAKITGFEYCMSYALMKDINMPAGYVAIGRGGKLYDALGQEIDMGGTINQDVMVQKCQDGRGPLFINVKDLPEEKIKAIEDLWFSVERPMMKNYFEGRGLDLRKDNIELVASELFLCGGHGLTGIMVDEKAKSTLKGLFAAGDVANVSRGHLTGAFTFGEIAAEEAQELFNDEFDIDWSQVEAEQKNIEELLNTKENEVSVEKMEYKVRRVINDYIPSPKNEYKLNKCQKHMKEFRENLKSLVRVNDYNELSRAIEISFIIDCAELCTVASLARKESRWGPRHFRADYPQQDDQNWLKHVVLSVGNSYPEINVEFKPVDDSL</sequence>
<dbReference type="Gene3D" id="3.50.50.60">
    <property type="entry name" value="FAD/NAD(P)-binding domain"/>
    <property type="match status" value="2"/>
</dbReference>
<dbReference type="PRINTS" id="PR00411">
    <property type="entry name" value="PNDRDTASEI"/>
</dbReference>
<name>A0A1M6NHB9_9FIRM</name>
<dbReference type="GO" id="GO:0009055">
    <property type="term" value="F:electron transfer activity"/>
    <property type="evidence" value="ECO:0007669"/>
    <property type="project" value="TreeGrafter"/>
</dbReference>
<feature type="domain" description="FAD-dependent oxidoreductase 2 FAD-binding" evidence="3">
    <location>
        <begin position="9"/>
        <end position="373"/>
    </location>
</feature>
<dbReference type="Pfam" id="PF00890">
    <property type="entry name" value="FAD_binding_2"/>
    <property type="match status" value="1"/>
</dbReference>
<evidence type="ECO:0000256" key="1">
    <source>
        <dbReference type="ARBA" id="ARBA00022630"/>
    </source>
</evidence>
<dbReference type="RefSeq" id="WP_072910347.1">
    <property type="nucleotide sequence ID" value="NZ_FRAR01000004.1"/>
</dbReference>
<dbReference type="PRINTS" id="PR00368">
    <property type="entry name" value="FADPNR"/>
</dbReference>
<proteinExistence type="predicted"/>
<gene>
    <name evidence="5" type="ORF">SAMN02745123_00130</name>
</gene>
<reference evidence="6" key="1">
    <citation type="submission" date="2016-11" db="EMBL/GenBank/DDBJ databases">
        <authorList>
            <person name="Varghese N."/>
            <person name="Submissions S."/>
        </authorList>
    </citation>
    <scope>NUCLEOTIDE SEQUENCE [LARGE SCALE GENOMIC DNA]</scope>
    <source>
        <strain evidence="6">DSM 10349</strain>
    </source>
</reference>
<keyword evidence="1" id="KW-0285">Flavoprotein</keyword>
<dbReference type="Proteomes" id="UP000183997">
    <property type="component" value="Unassembled WGS sequence"/>
</dbReference>
<dbReference type="SUPFAM" id="SSF46977">
    <property type="entry name" value="Succinate dehydrogenase/fumarate reductase flavoprotein C-terminal domain"/>
    <property type="match status" value="1"/>
</dbReference>
<dbReference type="InterPro" id="IPR015939">
    <property type="entry name" value="Fum_Rdtase/Succ_DH_flav-like_C"/>
</dbReference>
<accession>A0A1M6NHB9</accession>
<dbReference type="InterPro" id="IPR030664">
    <property type="entry name" value="SdhA/FrdA/AprA"/>
</dbReference>
<dbReference type="InterPro" id="IPR003953">
    <property type="entry name" value="FAD-dep_OxRdtase_2_FAD-bd"/>
</dbReference>
<dbReference type="PANTHER" id="PTHR11632:SF73">
    <property type="entry name" value="BLR3196 PROTEIN"/>
    <property type="match status" value="1"/>
</dbReference>
<dbReference type="Pfam" id="PF02910">
    <property type="entry name" value="Succ_DH_flav_C"/>
    <property type="match status" value="1"/>
</dbReference>
<dbReference type="STRING" id="1121421.SAMN02745123_00130"/>
<organism evidence="5 6">
    <name type="scientific">Desulforamulus aeronauticus DSM 10349</name>
    <dbReference type="NCBI Taxonomy" id="1121421"/>
    <lineage>
        <taxon>Bacteria</taxon>
        <taxon>Bacillati</taxon>
        <taxon>Bacillota</taxon>
        <taxon>Clostridia</taxon>
        <taxon>Eubacteriales</taxon>
        <taxon>Peptococcaceae</taxon>
        <taxon>Desulforamulus</taxon>
    </lineage>
</organism>
<dbReference type="AlphaFoldDB" id="A0A1M6NHB9"/>
<dbReference type="InterPro" id="IPR036188">
    <property type="entry name" value="FAD/NAD-bd_sf"/>
</dbReference>
<dbReference type="PIRSF" id="PIRSF000171">
    <property type="entry name" value="SDHA_APRA_LASPO"/>
    <property type="match status" value="1"/>
</dbReference>
<dbReference type="EMBL" id="FRAR01000004">
    <property type="protein sequence ID" value="SHJ95026.1"/>
    <property type="molecule type" value="Genomic_DNA"/>
</dbReference>
<dbReference type="GO" id="GO:0009061">
    <property type="term" value="P:anaerobic respiration"/>
    <property type="evidence" value="ECO:0007669"/>
    <property type="project" value="TreeGrafter"/>
</dbReference>
<evidence type="ECO:0000313" key="6">
    <source>
        <dbReference type="Proteomes" id="UP000183997"/>
    </source>
</evidence>
<dbReference type="SUPFAM" id="SSF51905">
    <property type="entry name" value="FAD/NAD(P)-binding domain"/>
    <property type="match status" value="1"/>
</dbReference>
<evidence type="ECO:0000259" key="4">
    <source>
        <dbReference type="Pfam" id="PF02910"/>
    </source>
</evidence>
<evidence type="ECO:0000256" key="2">
    <source>
        <dbReference type="ARBA" id="ARBA00023002"/>
    </source>
</evidence>
<keyword evidence="6" id="KW-1185">Reference proteome</keyword>
<protein>
    <submittedName>
        <fullName evidence="5">Succinate dehydrogenase/fumarate reductase, flavoprotein subunit</fullName>
    </submittedName>
</protein>
<evidence type="ECO:0000259" key="3">
    <source>
        <dbReference type="Pfam" id="PF00890"/>
    </source>
</evidence>
<keyword evidence="2" id="KW-0560">Oxidoreductase</keyword>
<dbReference type="GO" id="GO:0005886">
    <property type="term" value="C:plasma membrane"/>
    <property type="evidence" value="ECO:0007669"/>
    <property type="project" value="TreeGrafter"/>
</dbReference>
<dbReference type="PANTHER" id="PTHR11632">
    <property type="entry name" value="SUCCINATE DEHYDROGENASE 2 FLAVOPROTEIN SUBUNIT"/>
    <property type="match status" value="1"/>
</dbReference>